<evidence type="ECO:0000256" key="8">
    <source>
        <dbReference type="ARBA" id="ARBA00023047"/>
    </source>
</evidence>
<organism evidence="18 19">
    <name type="scientific">Pseudomonas mohnii</name>
    <dbReference type="NCBI Taxonomy" id="395600"/>
    <lineage>
        <taxon>Bacteria</taxon>
        <taxon>Pseudomonadati</taxon>
        <taxon>Pseudomonadota</taxon>
        <taxon>Gammaproteobacteria</taxon>
        <taxon>Pseudomonadales</taxon>
        <taxon>Pseudomonadaceae</taxon>
        <taxon>Pseudomonas</taxon>
    </lineage>
</organism>
<feature type="domain" description="Polysaccharide export protein N-terminal" evidence="16">
    <location>
        <begin position="23"/>
        <end position="97"/>
    </location>
</feature>
<dbReference type="EMBL" id="FNRV01000001">
    <property type="protein sequence ID" value="SEB89356.1"/>
    <property type="molecule type" value="Genomic_DNA"/>
</dbReference>
<evidence type="ECO:0000256" key="1">
    <source>
        <dbReference type="ARBA" id="ARBA00004571"/>
    </source>
</evidence>
<dbReference type="Pfam" id="PF22461">
    <property type="entry name" value="SLBB_2"/>
    <property type="match status" value="1"/>
</dbReference>
<keyword evidence="10" id="KW-0626">Porin</keyword>
<proteinExistence type="inferred from homology"/>
<evidence type="ECO:0000256" key="14">
    <source>
        <dbReference type="ARBA" id="ARBA00023288"/>
    </source>
</evidence>
<dbReference type="InterPro" id="IPR054765">
    <property type="entry name" value="SLBB_dom"/>
</dbReference>
<dbReference type="PANTHER" id="PTHR33619">
    <property type="entry name" value="POLYSACCHARIDE EXPORT PROTEIN GFCE-RELATED"/>
    <property type="match status" value="1"/>
</dbReference>
<evidence type="ECO:0000256" key="15">
    <source>
        <dbReference type="SAM" id="SignalP"/>
    </source>
</evidence>
<sequence>MLRLLLPALCALSVWSGITTASENNAAYLLNPGDVVFVSVWREDTLKEEVHVLPDGSINFPLVGRVSVAGLDTSAVEKLIAKKLEEFIPDPNVSVVVRDPKGNLVYAQGKVMKPGSVQLAGPTAVLQVLSMAGGLDKFADKDGIKVVRNKQVLPVHYSDLISGRDMSTNYELQAGDTLVVP</sequence>
<evidence type="ECO:0000256" key="13">
    <source>
        <dbReference type="ARBA" id="ARBA00023237"/>
    </source>
</evidence>
<comment type="similarity">
    <text evidence="2">Belongs to the BexD/CtrA/VexA family.</text>
</comment>
<evidence type="ECO:0000256" key="10">
    <source>
        <dbReference type="ARBA" id="ARBA00023114"/>
    </source>
</evidence>
<evidence type="ECO:0000256" key="3">
    <source>
        <dbReference type="ARBA" id="ARBA00022448"/>
    </source>
</evidence>
<evidence type="ECO:0000256" key="12">
    <source>
        <dbReference type="ARBA" id="ARBA00023139"/>
    </source>
</evidence>
<protein>
    <submittedName>
        <fullName evidence="18">Polysaccharide export outer membrane protein</fullName>
    </submittedName>
</protein>
<evidence type="ECO:0000313" key="18">
    <source>
        <dbReference type="EMBL" id="SEB89356.1"/>
    </source>
</evidence>
<dbReference type="Proteomes" id="UP000199665">
    <property type="component" value="Unassembled WGS sequence"/>
</dbReference>
<gene>
    <name evidence="18" type="ORF">SAMN05216205_0920</name>
</gene>
<reference evidence="18 19" key="1">
    <citation type="submission" date="2016-10" db="EMBL/GenBank/DDBJ databases">
        <authorList>
            <person name="Varghese N."/>
            <person name="Submissions S."/>
        </authorList>
    </citation>
    <scope>NUCLEOTIDE SEQUENCE [LARGE SCALE GENOMIC DNA]</scope>
    <source>
        <strain evidence="18 19">DSM 18327</strain>
    </source>
</reference>
<comment type="subcellular location">
    <subcellularLocation>
        <location evidence="1">Cell outer membrane</location>
        <topology evidence="1">Multi-pass membrane protein</topology>
    </subcellularLocation>
</comment>
<evidence type="ECO:0000256" key="6">
    <source>
        <dbReference type="ARBA" id="ARBA00022692"/>
    </source>
</evidence>
<keyword evidence="19" id="KW-1185">Reference proteome</keyword>
<feature type="signal peptide" evidence="15">
    <location>
        <begin position="1"/>
        <end position="21"/>
    </location>
</feature>
<dbReference type="Pfam" id="PF02563">
    <property type="entry name" value="Poly_export"/>
    <property type="match status" value="1"/>
</dbReference>
<dbReference type="Gene3D" id="3.10.560.10">
    <property type="entry name" value="Outer membrane lipoprotein wza domain like"/>
    <property type="match status" value="1"/>
</dbReference>
<keyword evidence="14" id="KW-0449">Lipoprotein</keyword>
<accession>A0ABY0XQE5</accession>
<evidence type="ECO:0000256" key="2">
    <source>
        <dbReference type="ARBA" id="ARBA00009450"/>
    </source>
</evidence>
<evidence type="ECO:0000256" key="11">
    <source>
        <dbReference type="ARBA" id="ARBA00023136"/>
    </source>
</evidence>
<evidence type="ECO:0000256" key="5">
    <source>
        <dbReference type="ARBA" id="ARBA00022597"/>
    </source>
</evidence>
<evidence type="ECO:0000313" key="19">
    <source>
        <dbReference type="Proteomes" id="UP000199665"/>
    </source>
</evidence>
<keyword evidence="3" id="KW-0813">Transport</keyword>
<keyword evidence="5" id="KW-0762">Sugar transport</keyword>
<keyword evidence="8" id="KW-0625">Polysaccharide transport</keyword>
<keyword evidence="7 15" id="KW-0732">Signal</keyword>
<evidence type="ECO:0000259" key="16">
    <source>
        <dbReference type="Pfam" id="PF02563"/>
    </source>
</evidence>
<keyword evidence="9" id="KW-0406">Ion transport</keyword>
<comment type="caution">
    <text evidence="18">The sequence shown here is derived from an EMBL/GenBank/DDBJ whole genome shotgun (WGS) entry which is preliminary data.</text>
</comment>
<name>A0ABY0XQE5_9PSED</name>
<keyword evidence="4" id="KW-1134">Transmembrane beta strand</keyword>
<keyword evidence="6" id="KW-0812">Transmembrane</keyword>
<keyword evidence="13" id="KW-0998">Cell outer membrane</keyword>
<keyword evidence="12" id="KW-0564">Palmitate</keyword>
<dbReference type="PANTHER" id="PTHR33619:SF3">
    <property type="entry name" value="POLYSACCHARIDE EXPORT PROTEIN GFCE-RELATED"/>
    <property type="match status" value="1"/>
</dbReference>
<keyword evidence="11" id="KW-0472">Membrane</keyword>
<evidence type="ECO:0000256" key="7">
    <source>
        <dbReference type="ARBA" id="ARBA00022729"/>
    </source>
</evidence>
<dbReference type="InterPro" id="IPR003715">
    <property type="entry name" value="Poly_export_N"/>
</dbReference>
<evidence type="ECO:0000256" key="4">
    <source>
        <dbReference type="ARBA" id="ARBA00022452"/>
    </source>
</evidence>
<dbReference type="RefSeq" id="WP_090462888.1">
    <property type="nucleotide sequence ID" value="NZ_FNRV01000001.1"/>
</dbReference>
<feature type="chain" id="PRO_5047468055" evidence="15">
    <location>
        <begin position="22"/>
        <end position="181"/>
    </location>
</feature>
<feature type="domain" description="SLBB" evidence="17">
    <location>
        <begin position="104"/>
        <end position="180"/>
    </location>
</feature>
<evidence type="ECO:0000256" key="9">
    <source>
        <dbReference type="ARBA" id="ARBA00023065"/>
    </source>
</evidence>
<dbReference type="InterPro" id="IPR049712">
    <property type="entry name" value="Poly_export"/>
</dbReference>
<evidence type="ECO:0000259" key="17">
    <source>
        <dbReference type="Pfam" id="PF22461"/>
    </source>
</evidence>